<name>A0A6C0IGZ4_9ZZZZ</name>
<organism evidence="2">
    <name type="scientific">viral metagenome</name>
    <dbReference type="NCBI Taxonomy" id="1070528"/>
    <lineage>
        <taxon>unclassified sequences</taxon>
        <taxon>metagenomes</taxon>
        <taxon>organismal metagenomes</taxon>
    </lineage>
</organism>
<protein>
    <submittedName>
        <fullName evidence="2">Uncharacterized protein</fullName>
    </submittedName>
</protein>
<proteinExistence type="predicted"/>
<reference evidence="2" key="1">
    <citation type="journal article" date="2020" name="Nature">
        <title>Giant virus diversity and host interactions through global metagenomics.</title>
        <authorList>
            <person name="Schulz F."/>
            <person name="Roux S."/>
            <person name="Paez-Espino D."/>
            <person name="Jungbluth S."/>
            <person name="Walsh D.A."/>
            <person name="Denef V.J."/>
            <person name="McMahon K.D."/>
            <person name="Konstantinidis K.T."/>
            <person name="Eloe-Fadrosh E.A."/>
            <person name="Kyrpides N.C."/>
            <person name="Woyke T."/>
        </authorList>
    </citation>
    <scope>NUCLEOTIDE SEQUENCE</scope>
    <source>
        <strain evidence="2">GVMAG-M-3300023184-88</strain>
    </source>
</reference>
<sequence>MPGTSCIYIGKDEAEVLLNPYQLYYFIKKDDNHYYYIILPSDIIPPHNANEFSKFKQEMMVRTLVMEGGKVDHHMAILPEYRTTRNSKSNRKNRNTHKNNKQKKLSEWEHFRARMNLPIGTSSWGIPITDDVRKEIERYARDIDQRIKNNKH</sequence>
<feature type="region of interest" description="Disordered" evidence="1">
    <location>
        <begin position="82"/>
        <end position="105"/>
    </location>
</feature>
<accession>A0A6C0IGZ4</accession>
<feature type="compositionally biased region" description="Basic residues" evidence="1">
    <location>
        <begin position="88"/>
        <end position="103"/>
    </location>
</feature>
<evidence type="ECO:0000313" key="2">
    <source>
        <dbReference type="EMBL" id="QHT92468.1"/>
    </source>
</evidence>
<dbReference type="EMBL" id="MN740185">
    <property type="protein sequence ID" value="QHT92468.1"/>
    <property type="molecule type" value="Genomic_DNA"/>
</dbReference>
<dbReference type="AlphaFoldDB" id="A0A6C0IGZ4"/>
<evidence type="ECO:0000256" key="1">
    <source>
        <dbReference type="SAM" id="MobiDB-lite"/>
    </source>
</evidence>